<name>A0A9P0MVF2_NEZVI</name>
<accession>A0A9P0MVF2</accession>
<keyword evidence="2" id="KW-1185">Reference proteome</keyword>
<dbReference type="Proteomes" id="UP001152798">
    <property type="component" value="Chromosome 6"/>
</dbReference>
<reference evidence="1" key="1">
    <citation type="submission" date="2022-01" db="EMBL/GenBank/DDBJ databases">
        <authorList>
            <person name="King R."/>
        </authorList>
    </citation>
    <scope>NUCLEOTIDE SEQUENCE</scope>
</reference>
<evidence type="ECO:0000313" key="2">
    <source>
        <dbReference type="Proteomes" id="UP001152798"/>
    </source>
</evidence>
<proteinExistence type="predicted"/>
<organism evidence="1 2">
    <name type="scientific">Nezara viridula</name>
    <name type="common">Southern green stink bug</name>
    <name type="synonym">Cimex viridulus</name>
    <dbReference type="NCBI Taxonomy" id="85310"/>
    <lineage>
        <taxon>Eukaryota</taxon>
        <taxon>Metazoa</taxon>
        <taxon>Ecdysozoa</taxon>
        <taxon>Arthropoda</taxon>
        <taxon>Hexapoda</taxon>
        <taxon>Insecta</taxon>
        <taxon>Pterygota</taxon>
        <taxon>Neoptera</taxon>
        <taxon>Paraneoptera</taxon>
        <taxon>Hemiptera</taxon>
        <taxon>Heteroptera</taxon>
        <taxon>Panheteroptera</taxon>
        <taxon>Pentatomomorpha</taxon>
        <taxon>Pentatomoidea</taxon>
        <taxon>Pentatomidae</taxon>
        <taxon>Pentatominae</taxon>
        <taxon>Nezara</taxon>
    </lineage>
</organism>
<protein>
    <submittedName>
        <fullName evidence="1">Uncharacterized protein</fullName>
    </submittedName>
</protein>
<gene>
    <name evidence="1" type="ORF">NEZAVI_LOCUS13919</name>
</gene>
<sequence>MVVNIQTLFTDIYNAESRNVLREGKSHWRNRERKRAGDAPLLWIRLCTDIQ</sequence>
<dbReference type="EMBL" id="OV725082">
    <property type="protein sequence ID" value="CAH1405835.1"/>
    <property type="molecule type" value="Genomic_DNA"/>
</dbReference>
<evidence type="ECO:0000313" key="1">
    <source>
        <dbReference type="EMBL" id="CAH1405835.1"/>
    </source>
</evidence>
<dbReference type="AlphaFoldDB" id="A0A9P0MVF2"/>